<protein>
    <submittedName>
        <fullName evidence="1">DUF1484 family protein</fullName>
    </submittedName>
</protein>
<dbReference type="Proteomes" id="UP001595999">
    <property type="component" value="Unassembled WGS sequence"/>
</dbReference>
<evidence type="ECO:0000313" key="1">
    <source>
        <dbReference type="EMBL" id="MFC4489031.1"/>
    </source>
</evidence>
<accession>A0ABV8ZQT0</accession>
<sequence>MNATPTAVELNRIVHGLQTLRQQHEALHLIDPALKRLEYCGQHIHDTSHAVALELSQISSALTGLLSMLDQSGLDSLECEQVYCLLEPFARRLRQSSEQLQRLV</sequence>
<reference evidence="2" key="1">
    <citation type="journal article" date="2019" name="Int. J. Syst. Evol. Microbiol.">
        <title>The Global Catalogue of Microorganisms (GCM) 10K type strain sequencing project: providing services to taxonomists for standard genome sequencing and annotation.</title>
        <authorList>
            <consortium name="The Broad Institute Genomics Platform"/>
            <consortium name="The Broad Institute Genome Sequencing Center for Infectious Disease"/>
            <person name="Wu L."/>
            <person name="Ma J."/>
        </authorList>
    </citation>
    <scope>NUCLEOTIDE SEQUENCE [LARGE SCALE GENOMIC DNA]</scope>
    <source>
        <strain evidence="2">CGMCC 4.7608</strain>
    </source>
</reference>
<dbReference type="EMBL" id="JBHSEK010000002">
    <property type="protein sequence ID" value="MFC4489031.1"/>
    <property type="molecule type" value="Genomic_DNA"/>
</dbReference>
<organism evidence="1 2">
    <name type="scientific">Chromobacterium aquaticum</name>
    <dbReference type="NCBI Taxonomy" id="467180"/>
    <lineage>
        <taxon>Bacteria</taxon>
        <taxon>Pseudomonadati</taxon>
        <taxon>Pseudomonadota</taxon>
        <taxon>Betaproteobacteria</taxon>
        <taxon>Neisseriales</taxon>
        <taxon>Chromobacteriaceae</taxon>
        <taxon>Chromobacterium</taxon>
    </lineage>
</organism>
<dbReference type="RefSeq" id="WP_231460881.1">
    <property type="nucleotide sequence ID" value="NZ_JAJOHW010000009.1"/>
</dbReference>
<proteinExistence type="predicted"/>
<comment type="caution">
    <text evidence="1">The sequence shown here is derived from an EMBL/GenBank/DDBJ whole genome shotgun (WGS) entry which is preliminary data.</text>
</comment>
<name>A0ABV8ZQT0_9NEIS</name>
<keyword evidence="2" id="KW-1185">Reference proteome</keyword>
<evidence type="ECO:0000313" key="2">
    <source>
        <dbReference type="Proteomes" id="UP001595999"/>
    </source>
</evidence>
<gene>
    <name evidence="1" type="ORF">ACFO0R_05305</name>
</gene>